<dbReference type="GO" id="GO:0005524">
    <property type="term" value="F:ATP binding"/>
    <property type="evidence" value="ECO:0007669"/>
    <property type="project" value="UniProtKB-KW"/>
</dbReference>
<proteinExistence type="inferred from homology"/>
<evidence type="ECO:0000256" key="4">
    <source>
        <dbReference type="ARBA" id="ARBA00022741"/>
    </source>
</evidence>
<keyword evidence="3" id="KW-1003">Cell membrane</keyword>
<dbReference type="PANTHER" id="PTHR42788:SF13">
    <property type="entry name" value="ALIPHATIC SULFONATES IMPORT ATP-BINDING PROTEIN SSUB"/>
    <property type="match status" value="1"/>
</dbReference>
<protein>
    <submittedName>
        <fullName evidence="7">ABC transporter ATP-binding protein</fullName>
    </submittedName>
</protein>
<dbReference type="RefSeq" id="WP_166228365.1">
    <property type="nucleotide sequence ID" value="NZ_CP049989.1"/>
</dbReference>
<dbReference type="KEGG" id="hcz:G9Q37_14990"/>
<accession>A0A6G8IJI2</accession>
<dbReference type="PANTHER" id="PTHR42788">
    <property type="entry name" value="TAURINE IMPORT ATP-BINDING PROTEIN-RELATED"/>
    <property type="match status" value="1"/>
</dbReference>
<dbReference type="Pfam" id="PF00005">
    <property type="entry name" value="ABC_tran"/>
    <property type="match status" value="1"/>
</dbReference>
<dbReference type="SUPFAM" id="SSF52540">
    <property type="entry name" value="P-loop containing nucleoside triphosphate hydrolases"/>
    <property type="match status" value="1"/>
</dbReference>
<evidence type="ECO:0000259" key="6">
    <source>
        <dbReference type="PROSITE" id="PS50893"/>
    </source>
</evidence>
<feature type="domain" description="ABC transporter" evidence="6">
    <location>
        <begin position="20"/>
        <end position="251"/>
    </location>
</feature>
<dbReference type="EMBL" id="CP049989">
    <property type="protein sequence ID" value="QIM53367.1"/>
    <property type="molecule type" value="Genomic_DNA"/>
</dbReference>
<keyword evidence="8" id="KW-1185">Reference proteome</keyword>
<evidence type="ECO:0000256" key="2">
    <source>
        <dbReference type="ARBA" id="ARBA00022448"/>
    </source>
</evidence>
<name>A0A6G8IJI2_9BURK</name>
<dbReference type="SMART" id="SM00382">
    <property type="entry name" value="AAA"/>
    <property type="match status" value="1"/>
</dbReference>
<reference evidence="7 8" key="1">
    <citation type="submission" date="2020-03" db="EMBL/GenBank/DDBJ databases">
        <title>Hydrogenophaga sp. nov. isolated from cyanobacterial mat.</title>
        <authorList>
            <person name="Thorat V."/>
            <person name="Kirdat K."/>
            <person name="Tiwarekar B."/>
            <person name="Costa E.D."/>
            <person name="Yadav A."/>
        </authorList>
    </citation>
    <scope>NUCLEOTIDE SEQUENCE [LARGE SCALE GENOMIC DNA]</scope>
    <source>
        <strain evidence="7 8">BA0156</strain>
    </source>
</reference>
<evidence type="ECO:0000313" key="7">
    <source>
        <dbReference type="EMBL" id="QIM53367.1"/>
    </source>
</evidence>
<dbReference type="InterPro" id="IPR027417">
    <property type="entry name" value="P-loop_NTPase"/>
</dbReference>
<dbReference type="AlphaFoldDB" id="A0A6G8IJI2"/>
<keyword evidence="3" id="KW-0472">Membrane</keyword>
<keyword evidence="5 7" id="KW-0067">ATP-binding</keyword>
<evidence type="ECO:0000256" key="5">
    <source>
        <dbReference type="ARBA" id="ARBA00022840"/>
    </source>
</evidence>
<keyword evidence="2" id="KW-0813">Transport</keyword>
<dbReference type="InterPro" id="IPR003439">
    <property type="entry name" value="ABC_transporter-like_ATP-bd"/>
</dbReference>
<sequence length="275" mass="30403">MSAVLERPAPAAASQTQPRIEINDVSLRYFTTAGETQALDRISLDVAPGEFVSLIGQSGCGKSTLLSLMAGILEPSSGEVRVHGERVKGPSPRVGYMLQQDYLFEWRSILDNATLGAQIQGRPMREARERAAHLLHKCGMGDFLHHFPRQLSGGMRQRVALARTLVTDPDVVLLDEPFSALDSQTRLAIADEVVEVLRDEGKSVVLVTHDIGEAIAMTDRVVVLSRRPGRIKSQHLMRFDSHGPGRPSPFEVRSLPEFNTYFSLLWDELDVHVEG</sequence>
<comment type="similarity">
    <text evidence="1">Belongs to the ABC transporter superfamily.</text>
</comment>
<evidence type="ECO:0000313" key="8">
    <source>
        <dbReference type="Proteomes" id="UP000503162"/>
    </source>
</evidence>
<dbReference type="InterPro" id="IPR050166">
    <property type="entry name" value="ABC_transporter_ATP-bind"/>
</dbReference>
<dbReference type="Proteomes" id="UP000503162">
    <property type="component" value="Chromosome"/>
</dbReference>
<evidence type="ECO:0000256" key="1">
    <source>
        <dbReference type="ARBA" id="ARBA00005417"/>
    </source>
</evidence>
<evidence type="ECO:0000256" key="3">
    <source>
        <dbReference type="ARBA" id="ARBA00022475"/>
    </source>
</evidence>
<dbReference type="InterPro" id="IPR003593">
    <property type="entry name" value="AAA+_ATPase"/>
</dbReference>
<dbReference type="GO" id="GO:0016887">
    <property type="term" value="F:ATP hydrolysis activity"/>
    <property type="evidence" value="ECO:0007669"/>
    <property type="project" value="InterPro"/>
</dbReference>
<dbReference type="PROSITE" id="PS00211">
    <property type="entry name" value="ABC_TRANSPORTER_1"/>
    <property type="match status" value="1"/>
</dbReference>
<dbReference type="InterPro" id="IPR017871">
    <property type="entry name" value="ABC_transporter-like_CS"/>
</dbReference>
<dbReference type="CDD" id="cd03293">
    <property type="entry name" value="ABC_NrtD_SsuB_transporters"/>
    <property type="match status" value="1"/>
</dbReference>
<dbReference type="Gene3D" id="3.40.50.300">
    <property type="entry name" value="P-loop containing nucleotide triphosphate hydrolases"/>
    <property type="match status" value="1"/>
</dbReference>
<dbReference type="PROSITE" id="PS50893">
    <property type="entry name" value="ABC_TRANSPORTER_2"/>
    <property type="match status" value="1"/>
</dbReference>
<keyword evidence="4" id="KW-0547">Nucleotide-binding</keyword>
<organism evidence="7 8">
    <name type="scientific">Hydrogenophaga crocea</name>
    <dbReference type="NCBI Taxonomy" id="2716225"/>
    <lineage>
        <taxon>Bacteria</taxon>
        <taxon>Pseudomonadati</taxon>
        <taxon>Pseudomonadota</taxon>
        <taxon>Betaproteobacteria</taxon>
        <taxon>Burkholderiales</taxon>
        <taxon>Comamonadaceae</taxon>
        <taxon>Hydrogenophaga</taxon>
    </lineage>
</organism>
<gene>
    <name evidence="7" type="ORF">G9Q37_14990</name>
</gene>